<dbReference type="InterPro" id="IPR027304">
    <property type="entry name" value="Trigger_fact/SurA_dom_sf"/>
</dbReference>
<keyword evidence="11" id="KW-0697">Rotamase</keyword>
<dbReference type="EMBL" id="FNIN01000004">
    <property type="protein sequence ID" value="SDN66734.1"/>
    <property type="molecule type" value="Genomic_DNA"/>
</dbReference>
<dbReference type="SUPFAM" id="SSF109998">
    <property type="entry name" value="Triger factor/SurA peptide-binding domain-like"/>
    <property type="match status" value="1"/>
</dbReference>
<evidence type="ECO:0000256" key="9">
    <source>
        <dbReference type="ARBA" id="ARBA00040743"/>
    </source>
</evidence>
<evidence type="ECO:0000256" key="1">
    <source>
        <dbReference type="ARBA" id="ARBA00004382"/>
    </source>
</evidence>
<reference evidence="15 16" key="1">
    <citation type="submission" date="2016-10" db="EMBL/GenBank/DDBJ databases">
        <authorList>
            <person name="de Groot N.N."/>
        </authorList>
    </citation>
    <scope>NUCLEOTIDE SEQUENCE [LARGE SCALE GENOMIC DNA]</scope>
    <source>
        <strain evidence="15 16">DSM 15269</strain>
    </source>
</reference>
<feature type="transmembrane region" description="Helical" evidence="13">
    <location>
        <begin position="12"/>
        <end position="31"/>
    </location>
</feature>
<dbReference type="PANTHER" id="PTHR47529">
    <property type="entry name" value="PEPTIDYL-PROLYL CIS-TRANS ISOMERASE D"/>
    <property type="match status" value="1"/>
</dbReference>
<comment type="similarity">
    <text evidence="8">Belongs to the PpiD chaperone family.</text>
</comment>
<dbReference type="Gene3D" id="6.10.140.970">
    <property type="match status" value="1"/>
</dbReference>
<evidence type="ECO:0000256" key="11">
    <source>
        <dbReference type="PROSITE-ProRule" id="PRU00278"/>
    </source>
</evidence>
<evidence type="ECO:0000259" key="14">
    <source>
        <dbReference type="PROSITE" id="PS50198"/>
    </source>
</evidence>
<evidence type="ECO:0000256" key="7">
    <source>
        <dbReference type="ARBA" id="ARBA00023186"/>
    </source>
</evidence>
<dbReference type="PROSITE" id="PS50198">
    <property type="entry name" value="PPIC_PPIASE_2"/>
    <property type="match status" value="1"/>
</dbReference>
<dbReference type="GO" id="GO:0003755">
    <property type="term" value="F:peptidyl-prolyl cis-trans isomerase activity"/>
    <property type="evidence" value="ECO:0007669"/>
    <property type="project" value="UniProtKB-KW"/>
</dbReference>
<feature type="coiled-coil region" evidence="12">
    <location>
        <begin position="278"/>
        <end position="305"/>
    </location>
</feature>
<dbReference type="Pfam" id="PF13145">
    <property type="entry name" value="Rotamase_2"/>
    <property type="match status" value="1"/>
</dbReference>
<evidence type="ECO:0000256" key="10">
    <source>
        <dbReference type="ARBA" id="ARBA00042775"/>
    </source>
</evidence>
<dbReference type="Pfam" id="PF13624">
    <property type="entry name" value="SurA_N_3"/>
    <property type="match status" value="1"/>
</dbReference>
<keyword evidence="2" id="KW-1003">Cell membrane</keyword>
<dbReference type="InterPro" id="IPR046357">
    <property type="entry name" value="PPIase_dom_sf"/>
</dbReference>
<keyword evidence="3" id="KW-0997">Cell inner membrane</keyword>
<dbReference type="InterPro" id="IPR000297">
    <property type="entry name" value="PPIase_PpiC"/>
</dbReference>
<dbReference type="PANTHER" id="PTHR47529:SF1">
    <property type="entry name" value="PERIPLASMIC CHAPERONE PPID"/>
    <property type="match status" value="1"/>
</dbReference>
<dbReference type="RefSeq" id="WP_092064817.1">
    <property type="nucleotide sequence ID" value="NZ_FNIN01000004.1"/>
</dbReference>
<dbReference type="Pfam" id="PF00639">
    <property type="entry name" value="Rotamase"/>
    <property type="match status" value="1"/>
</dbReference>
<gene>
    <name evidence="15" type="ORF">SAMN04488516_10482</name>
</gene>
<evidence type="ECO:0000256" key="6">
    <source>
        <dbReference type="ARBA" id="ARBA00023136"/>
    </source>
</evidence>
<protein>
    <recommendedName>
        <fullName evidence="9">Periplasmic chaperone PpiD</fullName>
    </recommendedName>
    <alternativeName>
        <fullName evidence="10">Periplasmic folding chaperone</fullName>
    </alternativeName>
</protein>
<evidence type="ECO:0000256" key="4">
    <source>
        <dbReference type="ARBA" id="ARBA00022692"/>
    </source>
</evidence>
<evidence type="ECO:0000313" key="16">
    <source>
        <dbReference type="Proteomes" id="UP000199602"/>
    </source>
</evidence>
<dbReference type="STRING" id="206665.SAMN04488516_10482"/>
<keyword evidence="5 13" id="KW-1133">Transmembrane helix</keyword>
<dbReference type="InterPro" id="IPR023058">
    <property type="entry name" value="PPIase_PpiC_CS"/>
</dbReference>
<keyword evidence="16" id="KW-1185">Reference proteome</keyword>
<keyword evidence="12" id="KW-0175">Coiled coil</keyword>
<name>A0A1H0D953_9BACT</name>
<feature type="domain" description="PpiC" evidence="14">
    <location>
        <begin position="264"/>
        <end position="365"/>
    </location>
</feature>
<evidence type="ECO:0000256" key="8">
    <source>
        <dbReference type="ARBA" id="ARBA00038408"/>
    </source>
</evidence>
<dbReference type="Gene3D" id="3.10.50.40">
    <property type="match status" value="2"/>
</dbReference>
<evidence type="ECO:0000313" key="15">
    <source>
        <dbReference type="EMBL" id="SDN66734.1"/>
    </source>
</evidence>
<proteinExistence type="inferred from homology"/>
<comment type="subcellular location">
    <subcellularLocation>
        <location evidence="1">Cell inner membrane</location>
        <topology evidence="1">Single-pass type II membrane protein</topology>
        <orientation evidence="1">Periplasmic side</orientation>
    </subcellularLocation>
</comment>
<dbReference type="GO" id="GO:0005886">
    <property type="term" value="C:plasma membrane"/>
    <property type="evidence" value="ECO:0007669"/>
    <property type="project" value="UniProtKB-SubCell"/>
</dbReference>
<organism evidence="15 16">
    <name type="scientific">Desulfonauticus submarinus</name>
    <dbReference type="NCBI Taxonomy" id="206665"/>
    <lineage>
        <taxon>Bacteria</taxon>
        <taxon>Pseudomonadati</taxon>
        <taxon>Thermodesulfobacteriota</taxon>
        <taxon>Desulfovibrionia</taxon>
        <taxon>Desulfovibrionales</taxon>
        <taxon>Desulfonauticaceae</taxon>
        <taxon>Desulfonauticus</taxon>
    </lineage>
</organism>
<evidence type="ECO:0000256" key="3">
    <source>
        <dbReference type="ARBA" id="ARBA00022519"/>
    </source>
</evidence>
<evidence type="ECO:0000256" key="12">
    <source>
        <dbReference type="SAM" id="Coils"/>
    </source>
</evidence>
<dbReference type="PROSITE" id="PS01096">
    <property type="entry name" value="PPIC_PPIASE_1"/>
    <property type="match status" value="1"/>
</dbReference>
<dbReference type="OrthoDB" id="9812372at2"/>
<dbReference type="Gene3D" id="1.10.4030.10">
    <property type="entry name" value="Porin chaperone SurA, peptide-binding domain"/>
    <property type="match status" value="1"/>
</dbReference>
<dbReference type="AlphaFoldDB" id="A0A1H0D953"/>
<evidence type="ECO:0000256" key="2">
    <source>
        <dbReference type="ARBA" id="ARBA00022475"/>
    </source>
</evidence>
<keyword evidence="11 15" id="KW-0413">Isomerase</keyword>
<keyword evidence="4 13" id="KW-0812">Transmembrane</keyword>
<sequence length="627" mass="72183">MLDLMRKNAQSWGIKILFGLIIVVFVFWGIGSFRSNKAAVIAEVNGRPIAAQDFRIAYERTLKSLRHRNPNLSQKEIQQMRLKEQVLNQLINAELLREKAKALGVDITLPELRKAITSIPFFQNKNKKFDPNLYKKILKLNGLSPATFEKDYSENLLIEKMRAFITLPAKANLAEVYDMYKFAKEQIQIEYLLFKLDNYLNKIKISNNEIQKYYNENKDKFMDPEKIKIAYLLLTPENLAKQEKVSEQEIKEYYESHKNSFFQPERVKARHILIRLNPDASKKELKQAEQKIAKIEKELQKGKNFAELAKQYSEGPSKKNGGELGWFTKRDMVKPFADAAFALKVGEISKPVRTQFGLHLIKLEDKKAAGILPLKEVKEQIKNTIAQEKAYAKIQDLLDSALTRLAAGESLQKIATELGLEVKTTNLFSRKNIPQDLKGLKPKDIQALFDLPVHETTKTPFNLQNGYLLVSKLEAISPKPLPLEKVKETIKTILTRQKAQKLALEEATKTLSKLQKKEKINISLKTSKPFTRQGFIPELGFNPSLAQEAFLGKVNTWLDKPYEVMAGYILAKPIKHIIPSKQDFAKEQEKWMQVYQNFKAKQLFSAFINSLHQKAEIKIINPRYLKY</sequence>
<dbReference type="InterPro" id="IPR052029">
    <property type="entry name" value="PpiD_chaperone"/>
</dbReference>
<keyword evidence="6 13" id="KW-0472">Membrane</keyword>
<accession>A0A1H0D953</accession>
<dbReference type="SUPFAM" id="SSF54534">
    <property type="entry name" value="FKBP-like"/>
    <property type="match status" value="1"/>
</dbReference>
<evidence type="ECO:0000256" key="13">
    <source>
        <dbReference type="SAM" id="Phobius"/>
    </source>
</evidence>
<dbReference type="Proteomes" id="UP000199602">
    <property type="component" value="Unassembled WGS sequence"/>
</dbReference>
<evidence type="ECO:0000256" key="5">
    <source>
        <dbReference type="ARBA" id="ARBA00022989"/>
    </source>
</evidence>
<keyword evidence="7" id="KW-0143">Chaperone</keyword>